<accession>A0A399F7D2</accession>
<proteinExistence type="predicted"/>
<protein>
    <submittedName>
        <fullName evidence="1">Uncharacterized protein</fullName>
    </submittedName>
</protein>
<reference evidence="1 2" key="1">
    <citation type="submission" date="2018-08" db="EMBL/GenBank/DDBJ databases">
        <title>Meiothermus granaticius genome AF-68 sequencing project.</title>
        <authorList>
            <person name="Da Costa M.S."/>
            <person name="Albuquerque L."/>
            <person name="Raposo P."/>
            <person name="Froufe H.J.C."/>
            <person name="Barroso C.S."/>
            <person name="Egas C."/>
        </authorList>
    </citation>
    <scope>NUCLEOTIDE SEQUENCE [LARGE SCALE GENOMIC DNA]</scope>
    <source>
        <strain evidence="1 2">AF-68</strain>
    </source>
</reference>
<organism evidence="1 2">
    <name type="scientific">Meiothermus granaticius NBRC 107808</name>
    <dbReference type="NCBI Taxonomy" id="1227551"/>
    <lineage>
        <taxon>Bacteria</taxon>
        <taxon>Thermotogati</taxon>
        <taxon>Deinococcota</taxon>
        <taxon>Deinococci</taxon>
        <taxon>Thermales</taxon>
        <taxon>Thermaceae</taxon>
        <taxon>Meiothermus</taxon>
    </lineage>
</organism>
<dbReference type="AlphaFoldDB" id="A0A399F7D2"/>
<evidence type="ECO:0000313" key="2">
    <source>
        <dbReference type="Proteomes" id="UP000266178"/>
    </source>
</evidence>
<dbReference type="RefSeq" id="WP_119358381.1">
    <property type="nucleotide sequence ID" value="NZ_BJXM01000029.1"/>
</dbReference>
<evidence type="ECO:0000313" key="1">
    <source>
        <dbReference type="EMBL" id="RIH91159.1"/>
    </source>
</evidence>
<comment type="caution">
    <text evidence="1">The sequence shown here is derived from an EMBL/GenBank/DDBJ whole genome shotgun (WGS) entry which is preliminary data.</text>
</comment>
<dbReference type="Proteomes" id="UP000266178">
    <property type="component" value="Unassembled WGS sequence"/>
</dbReference>
<keyword evidence="2" id="KW-1185">Reference proteome</keyword>
<sequence>MRGAHSAFEAAPIREAIDAYLQSPRARQCLKQIRTHYDGSTLHAWGLLALLELQAQLWELPTLHPDKGYWFVPEWFERHPPVWVGERLEGMAEALIAAAALEGVLLEREEVYAWLEEQIGHHRGGLLRVE</sequence>
<gene>
    <name evidence="1" type="ORF">Mgrana_02943</name>
</gene>
<dbReference type="EMBL" id="QWLB01000055">
    <property type="protein sequence ID" value="RIH91159.1"/>
    <property type="molecule type" value="Genomic_DNA"/>
</dbReference>
<name>A0A399F7D2_9DEIN</name>